<dbReference type="GO" id="GO:0051607">
    <property type="term" value="P:defense response to virus"/>
    <property type="evidence" value="ECO:0007669"/>
    <property type="project" value="UniProtKB-KW"/>
</dbReference>
<keyword evidence="4" id="KW-1185">Reference proteome</keyword>
<dbReference type="Pfam" id="PF03787">
    <property type="entry name" value="RAMPs"/>
    <property type="match status" value="1"/>
</dbReference>
<gene>
    <name evidence="3" type="ORF">FWJ32_12655</name>
</gene>
<keyword evidence="1" id="KW-0051">Antiviral defense</keyword>
<feature type="domain" description="CRISPR type III-associated protein" evidence="2">
    <location>
        <begin position="2"/>
        <end position="175"/>
    </location>
</feature>
<comment type="caution">
    <text evidence="3">The sequence shown here is derived from an EMBL/GenBank/DDBJ whole genome shotgun (WGS) entry which is preliminary data.</text>
</comment>
<evidence type="ECO:0000256" key="1">
    <source>
        <dbReference type="ARBA" id="ARBA00023118"/>
    </source>
</evidence>
<organism evidence="3 4">
    <name type="scientific">Calorimonas adulescens</name>
    <dbReference type="NCBI Taxonomy" id="2606906"/>
    <lineage>
        <taxon>Bacteria</taxon>
        <taxon>Bacillati</taxon>
        <taxon>Bacillota</taxon>
        <taxon>Clostridia</taxon>
        <taxon>Thermoanaerobacterales</taxon>
        <taxon>Thermoanaerobacteraceae</taxon>
        <taxon>Calorimonas</taxon>
    </lineage>
</organism>
<proteinExistence type="predicted"/>
<dbReference type="InterPro" id="IPR005537">
    <property type="entry name" value="RAMP_III_fam"/>
</dbReference>
<dbReference type="Proteomes" id="UP000322976">
    <property type="component" value="Unassembled WGS sequence"/>
</dbReference>
<name>A0A5D8QAW2_9THEO</name>
<sequence>MFEIISPLHIGYGRIANLQKSRGYVPGRLIWSAFTSRITAARGTADYEKTGDELLNNTALSYFYPAVEDNGESDLYSIKVCNYNLWIEDYDRQNNNLMEYKFMNSYMSTAINIGSNSADESNLFETEFISPYTRDGEKTYLVGYLFLKDGYTFNWDYIRDIQVGGERKSGFGRIKLHGKSEDNSQIFQSLEVEMDGERPIIEIKSQSRLLAHVHVSESNTMEIKGRIEPLVYRDTKEAKKIGSNIRNIIAYAPGAVYYGDKTRLEIGSTMLKDNSIWCEKYSLNP</sequence>
<dbReference type="AlphaFoldDB" id="A0A5D8QAW2"/>
<dbReference type="EMBL" id="VTPS01000030">
    <property type="protein sequence ID" value="TZE80653.1"/>
    <property type="molecule type" value="Genomic_DNA"/>
</dbReference>
<accession>A0A5D8QAW2</accession>
<evidence type="ECO:0000259" key="2">
    <source>
        <dbReference type="Pfam" id="PF03787"/>
    </source>
</evidence>
<evidence type="ECO:0000313" key="3">
    <source>
        <dbReference type="EMBL" id="TZE80653.1"/>
    </source>
</evidence>
<evidence type="ECO:0000313" key="4">
    <source>
        <dbReference type="Proteomes" id="UP000322976"/>
    </source>
</evidence>
<protein>
    <recommendedName>
        <fullName evidence="2">CRISPR type III-associated protein domain-containing protein</fullName>
    </recommendedName>
</protein>
<reference evidence="3 4" key="1">
    <citation type="submission" date="2019-08" db="EMBL/GenBank/DDBJ databases">
        <title>Calorimonas adulescens gen. nov., sp. nov., an anaerobic thermophilic bacterium from Sakhalin hot spring.</title>
        <authorList>
            <person name="Khomyakova M.A."/>
            <person name="Merkel A.Y."/>
            <person name="Novikov A."/>
            <person name="Bonch-Osmolovskaya E.A."/>
            <person name="Slobodkin A.I."/>
        </authorList>
    </citation>
    <scope>NUCLEOTIDE SEQUENCE [LARGE SCALE GENOMIC DNA]</scope>
    <source>
        <strain evidence="3 4">A05MB</strain>
    </source>
</reference>